<dbReference type="EMBL" id="JABSTR010002072">
    <property type="protein sequence ID" value="KAH9384303.1"/>
    <property type="molecule type" value="Genomic_DNA"/>
</dbReference>
<sequence length="60" mass="6625">MPISEGVIQGKKTVVLRDSAANTLLIKRSLVRDEDLTGKKSQVIFADSTIKWLPEAITEI</sequence>
<dbReference type="Proteomes" id="UP000821853">
    <property type="component" value="Chromosome 5"/>
</dbReference>
<dbReference type="OrthoDB" id="6373272at2759"/>
<dbReference type="VEuPathDB" id="VectorBase:HLOH_063302"/>
<keyword evidence="3" id="KW-1185">Reference proteome</keyword>
<name>A0A9J6H0T0_HAELO</name>
<dbReference type="EMBL" id="JABSTR010000007">
    <property type="protein sequence ID" value="KAH9375321.1"/>
    <property type="molecule type" value="Genomic_DNA"/>
</dbReference>
<proteinExistence type="predicted"/>
<dbReference type="AlphaFoldDB" id="A0A9J6H0T0"/>
<evidence type="ECO:0000313" key="2">
    <source>
        <dbReference type="EMBL" id="KAH9384303.1"/>
    </source>
</evidence>
<accession>A0A9J6H0T0</accession>
<comment type="caution">
    <text evidence="2">The sequence shown here is derived from an EMBL/GenBank/DDBJ whole genome shotgun (WGS) entry which is preliminary data.</text>
</comment>
<gene>
    <name evidence="1" type="ORF">HPB48_021748</name>
    <name evidence="2" type="ORF">HPB48_026296</name>
</gene>
<evidence type="ECO:0000313" key="1">
    <source>
        <dbReference type="EMBL" id="KAH9375321.1"/>
    </source>
</evidence>
<protein>
    <submittedName>
        <fullName evidence="2">Uncharacterized protein</fullName>
    </submittedName>
</protein>
<evidence type="ECO:0000313" key="3">
    <source>
        <dbReference type="Proteomes" id="UP000821853"/>
    </source>
</evidence>
<reference evidence="2 3" key="1">
    <citation type="journal article" date="2020" name="Cell">
        <title>Large-Scale Comparative Analyses of Tick Genomes Elucidate Their Genetic Diversity and Vector Capacities.</title>
        <authorList>
            <consortium name="Tick Genome and Microbiome Consortium (TIGMIC)"/>
            <person name="Jia N."/>
            <person name="Wang J."/>
            <person name="Shi W."/>
            <person name="Du L."/>
            <person name="Sun Y."/>
            <person name="Zhan W."/>
            <person name="Jiang J.F."/>
            <person name="Wang Q."/>
            <person name="Zhang B."/>
            <person name="Ji P."/>
            <person name="Bell-Sakyi L."/>
            <person name="Cui X.M."/>
            <person name="Yuan T.T."/>
            <person name="Jiang B.G."/>
            <person name="Yang W.F."/>
            <person name="Lam T.T."/>
            <person name="Chang Q.C."/>
            <person name="Ding S.J."/>
            <person name="Wang X.J."/>
            <person name="Zhu J.G."/>
            <person name="Ruan X.D."/>
            <person name="Zhao L."/>
            <person name="Wei J.T."/>
            <person name="Ye R.Z."/>
            <person name="Que T.C."/>
            <person name="Du C.H."/>
            <person name="Zhou Y.H."/>
            <person name="Cheng J.X."/>
            <person name="Dai P.F."/>
            <person name="Guo W.B."/>
            <person name="Han X.H."/>
            <person name="Huang E.J."/>
            <person name="Li L.F."/>
            <person name="Wei W."/>
            <person name="Gao Y.C."/>
            <person name="Liu J.Z."/>
            <person name="Shao H.Z."/>
            <person name="Wang X."/>
            <person name="Wang C.C."/>
            <person name="Yang T.C."/>
            <person name="Huo Q.B."/>
            <person name="Li W."/>
            <person name="Chen H.Y."/>
            <person name="Chen S.E."/>
            <person name="Zhou L.G."/>
            <person name="Ni X.B."/>
            <person name="Tian J.H."/>
            <person name="Sheng Y."/>
            <person name="Liu T."/>
            <person name="Pan Y.S."/>
            <person name="Xia L.Y."/>
            <person name="Li J."/>
            <person name="Zhao F."/>
            <person name="Cao W.C."/>
        </authorList>
    </citation>
    <scope>NUCLEOTIDE SEQUENCE [LARGE SCALE GENOMIC DNA]</scope>
    <source>
        <strain evidence="2">HaeL-2018</strain>
    </source>
</reference>
<dbReference type="VEuPathDB" id="VectorBase:HLOH_046744"/>
<organism evidence="2 3">
    <name type="scientific">Haemaphysalis longicornis</name>
    <name type="common">Bush tick</name>
    <dbReference type="NCBI Taxonomy" id="44386"/>
    <lineage>
        <taxon>Eukaryota</taxon>
        <taxon>Metazoa</taxon>
        <taxon>Ecdysozoa</taxon>
        <taxon>Arthropoda</taxon>
        <taxon>Chelicerata</taxon>
        <taxon>Arachnida</taxon>
        <taxon>Acari</taxon>
        <taxon>Parasitiformes</taxon>
        <taxon>Ixodida</taxon>
        <taxon>Ixodoidea</taxon>
        <taxon>Ixodidae</taxon>
        <taxon>Haemaphysalinae</taxon>
        <taxon>Haemaphysalis</taxon>
    </lineage>
</organism>